<keyword evidence="4" id="KW-1185">Reference proteome</keyword>
<protein>
    <recommendedName>
        <fullName evidence="2">Methyltransferase domain-containing protein</fullName>
    </recommendedName>
</protein>
<dbReference type="PANTHER" id="PTHR13369">
    <property type="match status" value="1"/>
</dbReference>
<evidence type="ECO:0000313" key="4">
    <source>
        <dbReference type="Proteomes" id="UP001157017"/>
    </source>
</evidence>
<organism evidence="3 4">
    <name type="scientific">Angustibacter aerolatus</name>
    <dbReference type="NCBI Taxonomy" id="1162965"/>
    <lineage>
        <taxon>Bacteria</taxon>
        <taxon>Bacillati</taxon>
        <taxon>Actinomycetota</taxon>
        <taxon>Actinomycetes</taxon>
        <taxon>Kineosporiales</taxon>
        <taxon>Kineosporiaceae</taxon>
    </lineage>
</organism>
<dbReference type="Proteomes" id="UP001157017">
    <property type="component" value="Unassembled WGS sequence"/>
</dbReference>
<name>A0ABQ6JHQ3_9ACTN</name>
<accession>A0ABQ6JHQ3</accession>
<comment type="caution">
    <text evidence="3">The sequence shown here is derived from an EMBL/GenBank/DDBJ whole genome shotgun (WGS) entry which is preliminary data.</text>
</comment>
<dbReference type="PANTHER" id="PTHR13369:SF3">
    <property type="entry name" value="METHYLTRANSFERASE DOMAIN-CONTAINING PROTEIN"/>
    <property type="match status" value="1"/>
</dbReference>
<feature type="domain" description="Methyltransferase" evidence="2">
    <location>
        <begin position="39"/>
        <end position="183"/>
    </location>
</feature>
<reference evidence="4" key="1">
    <citation type="journal article" date="2019" name="Int. J. Syst. Evol. Microbiol.">
        <title>The Global Catalogue of Microorganisms (GCM) 10K type strain sequencing project: providing services to taxonomists for standard genome sequencing and annotation.</title>
        <authorList>
            <consortium name="The Broad Institute Genomics Platform"/>
            <consortium name="The Broad Institute Genome Sequencing Center for Infectious Disease"/>
            <person name="Wu L."/>
            <person name="Ma J."/>
        </authorList>
    </citation>
    <scope>NUCLEOTIDE SEQUENCE [LARGE SCALE GENOMIC DNA]</scope>
    <source>
        <strain evidence="4">NBRC 108730</strain>
    </source>
</reference>
<dbReference type="CDD" id="cd02440">
    <property type="entry name" value="AdoMet_MTases"/>
    <property type="match status" value="1"/>
</dbReference>
<evidence type="ECO:0000259" key="2">
    <source>
        <dbReference type="Pfam" id="PF13679"/>
    </source>
</evidence>
<dbReference type="SUPFAM" id="SSF53335">
    <property type="entry name" value="S-adenosyl-L-methionine-dependent methyltransferases"/>
    <property type="match status" value="1"/>
</dbReference>
<dbReference type="InterPro" id="IPR029063">
    <property type="entry name" value="SAM-dependent_MTases_sf"/>
</dbReference>
<proteinExistence type="predicted"/>
<evidence type="ECO:0000256" key="1">
    <source>
        <dbReference type="SAM" id="MobiDB-lite"/>
    </source>
</evidence>
<dbReference type="InterPro" id="IPR025714">
    <property type="entry name" value="Methyltranfer_dom"/>
</dbReference>
<gene>
    <name evidence="3" type="ORF">GCM10025868_16150</name>
</gene>
<sequence length="211" mass="22704">MHRTAASRRGVEARAHDRAKHHLLDPADPLFTVLGADADKRRQVDAFLRLLEPALDRLPDRTGPDGAVRPLRVVDLGCGNAYLTFAAHRWLTDRLGAGQVRTLGVDVRPDVVARSERLAGEARLDGLSFAVGTIADAEVTERPDVVLALHACDTATDEALARAVRWEAPVVLAAPCCHHDVQRRSPPDRAPPSPTARWPGTASCASASPTC</sequence>
<dbReference type="Pfam" id="PF13679">
    <property type="entry name" value="Methyltransf_32"/>
    <property type="match status" value="1"/>
</dbReference>
<dbReference type="Gene3D" id="3.40.50.150">
    <property type="entry name" value="Vaccinia Virus protein VP39"/>
    <property type="match status" value="1"/>
</dbReference>
<dbReference type="EMBL" id="BSUZ01000001">
    <property type="protein sequence ID" value="GMA86365.1"/>
    <property type="molecule type" value="Genomic_DNA"/>
</dbReference>
<feature type="region of interest" description="Disordered" evidence="1">
    <location>
        <begin position="181"/>
        <end position="211"/>
    </location>
</feature>
<evidence type="ECO:0000313" key="3">
    <source>
        <dbReference type="EMBL" id="GMA86365.1"/>
    </source>
</evidence>